<proteinExistence type="predicted"/>
<evidence type="ECO:0000313" key="1">
    <source>
        <dbReference type="EMBL" id="PWG61203.1"/>
    </source>
</evidence>
<dbReference type="EMBL" id="QFFI01000044">
    <property type="protein sequence ID" value="PWG61203.1"/>
    <property type="molecule type" value="Genomic_DNA"/>
</dbReference>
<accession>A0A2U2MWH1</accession>
<dbReference type="AlphaFoldDB" id="A0A2U2MWH1"/>
<comment type="caution">
    <text evidence="1">The sequence shown here is derived from an EMBL/GenBank/DDBJ whole genome shotgun (WGS) entry which is preliminary data.</text>
</comment>
<evidence type="ECO:0008006" key="3">
    <source>
        <dbReference type="Google" id="ProtNLM"/>
    </source>
</evidence>
<keyword evidence="2" id="KW-1185">Reference proteome</keyword>
<organism evidence="1 2">
    <name type="scientific">Sediminicurvatus halobius</name>
    <dbReference type="NCBI Taxonomy" id="2182432"/>
    <lineage>
        <taxon>Bacteria</taxon>
        <taxon>Pseudomonadati</taxon>
        <taxon>Pseudomonadota</taxon>
        <taxon>Gammaproteobacteria</taxon>
        <taxon>Chromatiales</taxon>
        <taxon>Ectothiorhodospiraceae</taxon>
        <taxon>Sediminicurvatus</taxon>
    </lineage>
</organism>
<evidence type="ECO:0000313" key="2">
    <source>
        <dbReference type="Proteomes" id="UP000245474"/>
    </source>
</evidence>
<gene>
    <name evidence="1" type="ORF">DEM34_17635</name>
</gene>
<dbReference type="Gene3D" id="3.90.1140.10">
    <property type="entry name" value="Cyclic phosphodiesterase"/>
    <property type="match status" value="1"/>
</dbReference>
<dbReference type="Pfam" id="PF06299">
    <property type="entry name" value="DUF1045"/>
    <property type="match status" value="1"/>
</dbReference>
<dbReference type="InterPro" id="IPR009389">
    <property type="entry name" value="DUF1045"/>
</dbReference>
<protein>
    <recommendedName>
        <fullName evidence="3">DUF1045 domain-containing protein</fullName>
    </recommendedName>
</protein>
<name>A0A2U2MWH1_9GAMM</name>
<dbReference type="Proteomes" id="UP000245474">
    <property type="component" value="Unassembled WGS sequence"/>
</dbReference>
<sequence>MPALRWRALVARPAHYGFHATVRPPMPLREGTTADDLREAVAAIAAGREPFALPGLRVARLGTFFALRPEPESAAMAALAAECVRRLDDFRGADALRSEQGLSHRQRALQAQWGYPFVLDEFRCHLTLTEPVAEADAPEVLSVLTRFFSGDALRGPVPVDALALYHQPDRSTPFHLVERIPLG</sequence>
<reference evidence="1 2" key="1">
    <citation type="submission" date="2018-05" db="EMBL/GenBank/DDBJ databases">
        <title>Spiribacter halobius sp. nov., a moderately halophilic bacterium isolated from marine solar saltern.</title>
        <authorList>
            <person name="Zheng W.-S."/>
            <person name="Lu D.-C."/>
            <person name="Du Z.-J."/>
        </authorList>
    </citation>
    <scope>NUCLEOTIDE SEQUENCE [LARGE SCALE GENOMIC DNA]</scope>
    <source>
        <strain evidence="1 2">E85</strain>
    </source>
</reference>